<keyword evidence="5" id="KW-1185">Reference proteome</keyword>
<dbReference type="Pfam" id="PF01041">
    <property type="entry name" value="DegT_DnrJ_EryC1"/>
    <property type="match status" value="1"/>
</dbReference>
<dbReference type="InterPro" id="IPR015421">
    <property type="entry name" value="PyrdxlP-dep_Trfase_major"/>
</dbReference>
<dbReference type="Proteomes" id="UP001595710">
    <property type="component" value="Unassembled WGS sequence"/>
</dbReference>
<dbReference type="PANTHER" id="PTHR30244">
    <property type="entry name" value="TRANSAMINASE"/>
    <property type="match status" value="1"/>
</dbReference>
<keyword evidence="4" id="KW-0808">Transferase</keyword>
<evidence type="ECO:0000256" key="1">
    <source>
        <dbReference type="ARBA" id="ARBA00022898"/>
    </source>
</evidence>
<keyword evidence="4" id="KW-0032">Aminotransferase</keyword>
<dbReference type="InterPro" id="IPR015424">
    <property type="entry name" value="PyrdxlP-dep_Trfase"/>
</dbReference>
<dbReference type="PANTHER" id="PTHR30244:SF34">
    <property type="entry name" value="DTDP-4-AMINO-4,6-DIDEOXYGALACTOSE TRANSAMINASE"/>
    <property type="match status" value="1"/>
</dbReference>
<dbReference type="Gene3D" id="3.40.640.10">
    <property type="entry name" value="Type I PLP-dependent aspartate aminotransferase-like (Major domain)"/>
    <property type="match status" value="1"/>
</dbReference>
<dbReference type="InterPro" id="IPR000653">
    <property type="entry name" value="DegT/StrS_aminotransferase"/>
</dbReference>
<proteinExistence type="inferred from homology"/>
<name>A0ABV7WU18_9GAMM</name>
<keyword evidence="1 3" id="KW-0663">Pyridoxal phosphate</keyword>
<comment type="caution">
    <text evidence="4">The sequence shown here is derived from an EMBL/GenBank/DDBJ whole genome shotgun (WGS) entry which is preliminary data.</text>
</comment>
<reference evidence="5" key="1">
    <citation type="journal article" date="2019" name="Int. J. Syst. Evol. Microbiol.">
        <title>The Global Catalogue of Microorganisms (GCM) 10K type strain sequencing project: providing services to taxonomists for standard genome sequencing and annotation.</title>
        <authorList>
            <consortium name="The Broad Institute Genomics Platform"/>
            <consortium name="The Broad Institute Genome Sequencing Center for Infectious Disease"/>
            <person name="Wu L."/>
            <person name="Ma J."/>
        </authorList>
    </citation>
    <scope>NUCLEOTIDE SEQUENCE [LARGE SCALE GENOMIC DNA]</scope>
    <source>
        <strain evidence="5">CECT 8288</strain>
    </source>
</reference>
<evidence type="ECO:0000313" key="4">
    <source>
        <dbReference type="EMBL" id="MFC3701593.1"/>
    </source>
</evidence>
<comment type="similarity">
    <text evidence="2 3">Belongs to the DegT/DnrJ/EryC1 family.</text>
</comment>
<protein>
    <submittedName>
        <fullName evidence="4">DegT/DnrJ/EryC1/StrS family aminotransferase</fullName>
    </submittedName>
</protein>
<organism evidence="4 5">
    <name type="scientific">Reinekea marina</name>
    <dbReference type="NCBI Taxonomy" id="1310421"/>
    <lineage>
        <taxon>Bacteria</taxon>
        <taxon>Pseudomonadati</taxon>
        <taxon>Pseudomonadota</taxon>
        <taxon>Gammaproteobacteria</taxon>
        <taxon>Oceanospirillales</taxon>
        <taxon>Saccharospirillaceae</taxon>
        <taxon>Reinekea</taxon>
    </lineage>
</organism>
<dbReference type="InterPro" id="IPR015422">
    <property type="entry name" value="PyrdxlP-dep_Trfase_small"/>
</dbReference>
<dbReference type="GO" id="GO:0008483">
    <property type="term" value="F:transaminase activity"/>
    <property type="evidence" value="ECO:0007669"/>
    <property type="project" value="UniProtKB-KW"/>
</dbReference>
<evidence type="ECO:0000256" key="3">
    <source>
        <dbReference type="RuleBase" id="RU004508"/>
    </source>
</evidence>
<gene>
    <name evidence="4" type="ORF">ACFOND_08095</name>
</gene>
<evidence type="ECO:0000313" key="5">
    <source>
        <dbReference type="Proteomes" id="UP001595710"/>
    </source>
</evidence>
<dbReference type="EMBL" id="JBHRYN010000010">
    <property type="protein sequence ID" value="MFC3701593.1"/>
    <property type="molecule type" value="Genomic_DNA"/>
</dbReference>
<evidence type="ECO:0000256" key="2">
    <source>
        <dbReference type="ARBA" id="ARBA00037999"/>
    </source>
</evidence>
<dbReference type="Gene3D" id="3.90.1150.10">
    <property type="entry name" value="Aspartate Aminotransferase, domain 1"/>
    <property type="match status" value="1"/>
</dbReference>
<sequence>MILQTLPPAGNPIITQLSSAAPETELNWPGYNLQWLQSGTAALAFALLHKKAAFKHIEQPEVIVPAYCCPDLLSAAQFAGYVPVVVDINPNDPSYNLEALEKAVNANTLAVIVINFMGIKERLAQLIDVVAPFSQVSMIEDNAQWFPVTPSEAQFEGDYVCFSFGRGKAVSLLGGGLVALKESLPQHTVAVNKAQVNTKKWLLKANIINRLSNPFVYNLLTKLSFLNIGATRFHELFELSGFPFESLQVLNANLHAYQQRASEAEPILDDALAQLNVLQPINSQRRGRLLRYPVLCESAEQRNALYEALISYGASKMYTTALPQVQGVQPAMWQGDGHYEHARHFAQCFLTLPVHAGVTEKHARAMAKIIAQHS</sequence>
<dbReference type="SUPFAM" id="SSF53383">
    <property type="entry name" value="PLP-dependent transferases"/>
    <property type="match status" value="1"/>
</dbReference>
<dbReference type="RefSeq" id="WP_290280713.1">
    <property type="nucleotide sequence ID" value="NZ_JAUFQI010000001.1"/>
</dbReference>
<accession>A0ABV7WU18</accession>